<organism evidence="4 5">
    <name type="scientific">Rhododendron simsii</name>
    <name type="common">Sims's rhododendron</name>
    <dbReference type="NCBI Taxonomy" id="118357"/>
    <lineage>
        <taxon>Eukaryota</taxon>
        <taxon>Viridiplantae</taxon>
        <taxon>Streptophyta</taxon>
        <taxon>Embryophyta</taxon>
        <taxon>Tracheophyta</taxon>
        <taxon>Spermatophyta</taxon>
        <taxon>Magnoliopsida</taxon>
        <taxon>eudicotyledons</taxon>
        <taxon>Gunneridae</taxon>
        <taxon>Pentapetalae</taxon>
        <taxon>asterids</taxon>
        <taxon>Ericales</taxon>
        <taxon>Ericaceae</taxon>
        <taxon>Ericoideae</taxon>
        <taxon>Rhodoreae</taxon>
        <taxon>Rhododendron</taxon>
    </lineage>
</organism>
<dbReference type="PROSITE" id="PS52045">
    <property type="entry name" value="NEPROSIN_PEP_CD"/>
    <property type="match status" value="1"/>
</dbReference>
<dbReference type="AlphaFoldDB" id="A0A834H6I8"/>
<comment type="caution">
    <text evidence="4">The sequence shown here is derived from an EMBL/GenBank/DDBJ whole genome shotgun (WGS) entry which is preliminary data.</text>
</comment>
<feature type="transmembrane region" description="Helical" evidence="2">
    <location>
        <begin position="96"/>
        <end position="125"/>
    </location>
</feature>
<dbReference type="InterPro" id="IPR053168">
    <property type="entry name" value="Glutamic_endopeptidase"/>
</dbReference>
<feature type="region of interest" description="Disordered" evidence="1">
    <location>
        <begin position="230"/>
        <end position="250"/>
    </location>
</feature>
<keyword evidence="2" id="KW-0812">Transmembrane</keyword>
<dbReference type="Pfam" id="PF03080">
    <property type="entry name" value="Neprosin"/>
    <property type="match status" value="1"/>
</dbReference>
<proteinExistence type="predicted"/>
<keyword evidence="2" id="KW-1133">Transmembrane helix</keyword>
<evidence type="ECO:0000313" key="4">
    <source>
        <dbReference type="EMBL" id="KAF7142358.1"/>
    </source>
</evidence>
<name>A0A834H6I8_RHOSS</name>
<evidence type="ECO:0000256" key="1">
    <source>
        <dbReference type="SAM" id="MobiDB-lite"/>
    </source>
</evidence>
<gene>
    <name evidence="4" type="ORF">RHSIM_Rhsim05G0170300</name>
</gene>
<protein>
    <recommendedName>
        <fullName evidence="3">Neprosin PEP catalytic domain-containing protein</fullName>
    </recommendedName>
</protein>
<dbReference type="InterPro" id="IPR025521">
    <property type="entry name" value="Neprosin_propep"/>
</dbReference>
<reference evidence="4" key="1">
    <citation type="submission" date="2019-11" db="EMBL/GenBank/DDBJ databases">
        <authorList>
            <person name="Liu Y."/>
            <person name="Hou J."/>
            <person name="Li T.-Q."/>
            <person name="Guan C.-H."/>
            <person name="Wu X."/>
            <person name="Wu H.-Z."/>
            <person name="Ling F."/>
            <person name="Zhang R."/>
            <person name="Shi X.-G."/>
            <person name="Ren J.-P."/>
            <person name="Chen E.-F."/>
            <person name="Sun J.-M."/>
        </authorList>
    </citation>
    <scope>NUCLEOTIDE SEQUENCE</scope>
    <source>
        <strain evidence="4">Adult_tree_wgs_1</strain>
        <tissue evidence="4">Leaves</tissue>
    </source>
</reference>
<dbReference type="EMBL" id="WJXA01000005">
    <property type="protein sequence ID" value="KAF7142358.1"/>
    <property type="molecule type" value="Genomic_DNA"/>
</dbReference>
<keyword evidence="2" id="KW-0472">Membrane</keyword>
<dbReference type="OrthoDB" id="1858978at2759"/>
<accession>A0A834H6I8</accession>
<evidence type="ECO:0000259" key="3">
    <source>
        <dbReference type="PROSITE" id="PS52045"/>
    </source>
</evidence>
<feature type="domain" description="Neprosin PEP catalytic" evidence="3">
    <location>
        <begin position="322"/>
        <end position="595"/>
    </location>
</feature>
<dbReference type="PANTHER" id="PTHR31589:SF110">
    <property type="entry name" value="PROTEIN, PUTATIVE (DUF239)-RELATED"/>
    <property type="match status" value="1"/>
</dbReference>
<feature type="compositionally biased region" description="Basic and acidic residues" evidence="1">
    <location>
        <begin position="233"/>
        <end position="248"/>
    </location>
</feature>
<evidence type="ECO:0000313" key="5">
    <source>
        <dbReference type="Proteomes" id="UP000626092"/>
    </source>
</evidence>
<sequence length="595" mass="65990">MNVPEYATEFTRLSPYALHLVDSEEKKTKRFKDGLRLDITAAIKPMRLETYAQVFDRAVIVEQGKISLRRFHDNKRKVGTSGGNNYNNSNKKSNVVIFWVSFSSILGVNGGGLAVLSLPLSLLALNAINDMGITVIKRKSGVSTLHLLLLLLHLLSSSAIFSGKLVVGLNYTKHTRRVGSLRLSRIQRHLGKINKPPVFTIESPDGDVIDCVHKRKQPALDHPLLKNHKIQRHPPERPKSKTLKREENGSNNINTTREEMVAWQTWHKKGERCPKGTVPIRRSTVDDVLRAKSLYDFGKKQVKTPLIKNGGGGGRQINAPDVVSGNGHEHAIAYTGASQEVYGAKATMNVWDPSIDEVNEFSLSQIWVLSGSFDGSDLNSIEAGWQVSPELYGDSRPRLFTYWTITYQILQLLFVMGSKQQSDSYQATGCYNLLCSGFIQTNSKIAIGAAISPVSSLSGSQFDITILIWKDPKLGNWWMSFGESTLVGYWPAELFTHLDDGATMVEWGGEVVNSRANDRHTTTQMGSGQFAEQGFGKASYFRNLEVVDSDNSLSSAQGISTLAENFNCYDIKSFSNSAWGTHFYYGGPGYNPKCP</sequence>
<evidence type="ECO:0000256" key="2">
    <source>
        <dbReference type="SAM" id="Phobius"/>
    </source>
</evidence>
<dbReference type="InterPro" id="IPR004314">
    <property type="entry name" value="Neprosin"/>
</dbReference>
<dbReference type="Proteomes" id="UP000626092">
    <property type="component" value="Unassembled WGS sequence"/>
</dbReference>
<dbReference type="PANTHER" id="PTHR31589">
    <property type="entry name" value="PROTEIN, PUTATIVE (DUF239)-RELATED-RELATED"/>
    <property type="match status" value="1"/>
</dbReference>
<keyword evidence="5" id="KW-1185">Reference proteome</keyword>
<dbReference type="Pfam" id="PF14365">
    <property type="entry name" value="Neprosin_AP"/>
    <property type="match status" value="1"/>
</dbReference>
<dbReference type="Gene3D" id="3.90.1320.10">
    <property type="entry name" value="Outer-capsid protein sigma 3, large lobe"/>
    <property type="match status" value="1"/>
</dbReference>